<evidence type="ECO:0000313" key="2">
    <source>
        <dbReference type="Proteomes" id="UP000044377"/>
    </source>
</evidence>
<dbReference type="EMBL" id="CGIG01000001">
    <property type="protein sequence ID" value="CPR17955.1"/>
    <property type="molecule type" value="Genomic_DNA"/>
</dbReference>
<organism evidence="1 2">
    <name type="scientific">Brenneria goodwinii</name>
    <dbReference type="NCBI Taxonomy" id="1109412"/>
    <lineage>
        <taxon>Bacteria</taxon>
        <taxon>Pseudomonadati</taxon>
        <taxon>Pseudomonadota</taxon>
        <taxon>Gammaproteobacteria</taxon>
        <taxon>Enterobacterales</taxon>
        <taxon>Pectobacteriaceae</taxon>
        <taxon>Brenneria</taxon>
    </lineage>
</organism>
<keyword evidence="2" id="KW-1185">Reference proteome</keyword>
<dbReference type="AlphaFoldDB" id="A0A0G4JWY7"/>
<reference evidence="2" key="1">
    <citation type="submission" date="2015-01" db="EMBL/GenBank/DDBJ databases">
        <authorList>
            <person name="Paterson Steve"/>
        </authorList>
    </citation>
    <scope>NUCLEOTIDE SEQUENCE [LARGE SCALE GENOMIC DNA]</scope>
    <source>
        <strain evidence="2">OBR1</strain>
    </source>
</reference>
<sequence>MRYFDIYNIINCYYQHNNNIFIAIMLSNSKIRTGSQTWVNANDYLATGSGGTV</sequence>
<evidence type="ECO:0000313" key="1">
    <source>
        <dbReference type="EMBL" id="CPR17955.1"/>
    </source>
</evidence>
<protein>
    <submittedName>
        <fullName evidence="1">Uncharacterized protein</fullName>
    </submittedName>
</protein>
<dbReference type="STRING" id="1109412.BN1221_02941c"/>
<dbReference type="Proteomes" id="UP000044377">
    <property type="component" value="Unassembled WGS sequence"/>
</dbReference>
<accession>A0A0G4JWY7</accession>
<proteinExistence type="predicted"/>
<gene>
    <name evidence="1" type="ORF">BN1221_02941c</name>
</gene>
<name>A0A0G4JWY7_9GAMM</name>